<gene>
    <name evidence="2" type="ORF">FWILDA_LOCUS6572</name>
</gene>
<comment type="caution">
    <text evidence="2">The sequence shown here is derived from an EMBL/GenBank/DDBJ whole genome shotgun (WGS) entry which is preliminary data.</text>
</comment>
<evidence type="ECO:0000313" key="2">
    <source>
        <dbReference type="EMBL" id="CAI2174397.1"/>
    </source>
</evidence>
<keyword evidence="1" id="KW-0732">Signal</keyword>
<feature type="non-terminal residue" evidence="2">
    <location>
        <position position="174"/>
    </location>
</feature>
<dbReference type="AlphaFoldDB" id="A0A9W4SN71"/>
<keyword evidence="3" id="KW-1185">Reference proteome</keyword>
<protein>
    <submittedName>
        <fullName evidence="2">5466_t:CDS:1</fullName>
    </submittedName>
</protein>
<organism evidence="2 3">
    <name type="scientific">Funneliformis geosporum</name>
    <dbReference type="NCBI Taxonomy" id="1117311"/>
    <lineage>
        <taxon>Eukaryota</taxon>
        <taxon>Fungi</taxon>
        <taxon>Fungi incertae sedis</taxon>
        <taxon>Mucoromycota</taxon>
        <taxon>Glomeromycotina</taxon>
        <taxon>Glomeromycetes</taxon>
        <taxon>Glomerales</taxon>
        <taxon>Glomeraceae</taxon>
        <taxon>Funneliformis</taxon>
    </lineage>
</organism>
<evidence type="ECO:0000313" key="3">
    <source>
        <dbReference type="Proteomes" id="UP001153678"/>
    </source>
</evidence>
<feature type="signal peptide" evidence="1">
    <location>
        <begin position="1"/>
        <end position="24"/>
    </location>
</feature>
<dbReference type="EMBL" id="CAMKVN010001206">
    <property type="protein sequence ID" value="CAI2174397.1"/>
    <property type="molecule type" value="Genomic_DNA"/>
</dbReference>
<proteinExistence type="predicted"/>
<dbReference type="Proteomes" id="UP001153678">
    <property type="component" value="Unassembled WGS sequence"/>
</dbReference>
<accession>A0A9W4SN71</accession>
<name>A0A9W4SN71_9GLOM</name>
<evidence type="ECO:0000256" key="1">
    <source>
        <dbReference type="SAM" id="SignalP"/>
    </source>
</evidence>
<sequence>MKISLSSFLLLFIASLTSIKEISAQCYDYTDALDLNARIPISCKLVEKIELPIKVPIETSKFIINYKCEIQTNQCARAQRSIQKVCDILTENLSLRTDINVDVSLKNLCPPDAKQPCNELGGAEFARTMELLDDDDMIREYPTALVKQFDCDQHYEFGDVDIRAVFNGGNATSL</sequence>
<feature type="chain" id="PRO_5040865827" evidence="1">
    <location>
        <begin position="25"/>
        <end position="174"/>
    </location>
</feature>
<dbReference type="OrthoDB" id="73465at2759"/>
<reference evidence="2" key="1">
    <citation type="submission" date="2022-08" db="EMBL/GenBank/DDBJ databases">
        <authorList>
            <person name="Kallberg Y."/>
            <person name="Tangrot J."/>
            <person name="Rosling A."/>
        </authorList>
    </citation>
    <scope>NUCLEOTIDE SEQUENCE</scope>
    <source>
        <strain evidence="2">Wild A</strain>
    </source>
</reference>